<proteinExistence type="predicted"/>
<reference evidence="1 2" key="1">
    <citation type="submission" date="2021-04" db="EMBL/GenBank/DDBJ databases">
        <authorList>
            <person name="De Guttry C."/>
            <person name="Zahm M."/>
            <person name="Klopp C."/>
            <person name="Cabau C."/>
            <person name="Louis A."/>
            <person name="Berthelot C."/>
            <person name="Parey E."/>
            <person name="Roest Crollius H."/>
            <person name="Montfort J."/>
            <person name="Robinson-Rechavi M."/>
            <person name="Bucao C."/>
            <person name="Bouchez O."/>
            <person name="Gislard M."/>
            <person name="Lluch J."/>
            <person name="Milhes M."/>
            <person name="Lampietro C."/>
            <person name="Lopez Roques C."/>
            <person name="Donnadieu C."/>
            <person name="Braasch I."/>
            <person name="Desvignes T."/>
            <person name="Postlethwait J."/>
            <person name="Bobe J."/>
            <person name="Wedekind C."/>
            <person name="Guiguen Y."/>
        </authorList>
    </citation>
    <scope>NUCLEOTIDE SEQUENCE [LARGE SCALE GENOMIC DNA]</scope>
    <source>
        <strain evidence="1">Cs_M1</strain>
        <tissue evidence="1">Blood</tissue>
    </source>
</reference>
<organism evidence="1 2">
    <name type="scientific">Coregonus suidteri</name>
    <dbReference type="NCBI Taxonomy" id="861788"/>
    <lineage>
        <taxon>Eukaryota</taxon>
        <taxon>Metazoa</taxon>
        <taxon>Chordata</taxon>
        <taxon>Craniata</taxon>
        <taxon>Vertebrata</taxon>
        <taxon>Euteleostomi</taxon>
        <taxon>Actinopterygii</taxon>
        <taxon>Neopterygii</taxon>
        <taxon>Teleostei</taxon>
        <taxon>Protacanthopterygii</taxon>
        <taxon>Salmoniformes</taxon>
        <taxon>Salmonidae</taxon>
        <taxon>Coregoninae</taxon>
        <taxon>Coregonus</taxon>
    </lineage>
</organism>
<evidence type="ECO:0000313" key="1">
    <source>
        <dbReference type="EMBL" id="KAK6320802.1"/>
    </source>
</evidence>
<dbReference type="Proteomes" id="UP001356427">
    <property type="component" value="Unassembled WGS sequence"/>
</dbReference>
<sequence length="53" mass="5665">MTDHHLKLNPGKTELLFLPGKDCPFHDLAITVDNSAVSSSQSAKSLGVTLDNT</sequence>
<gene>
    <name evidence="1" type="ORF">J4Q44_G00077780</name>
</gene>
<keyword evidence="2" id="KW-1185">Reference proteome</keyword>
<accession>A0AAN8M7L9</accession>
<dbReference type="EMBL" id="JAGTTL010000006">
    <property type="protein sequence ID" value="KAK6320802.1"/>
    <property type="molecule type" value="Genomic_DNA"/>
</dbReference>
<protein>
    <submittedName>
        <fullName evidence="1">Uncharacterized protein</fullName>
    </submittedName>
</protein>
<feature type="non-terminal residue" evidence="1">
    <location>
        <position position="53"/>
    </location>
</feature>
<evidence type="ECO:0000313" key="2">
    <source>
        <dbReference type="Proteomes" id="UP001356427"/>
    </source>
</evidence>
<comment type="caution">
    <text evidence="1">The sequence shown here is derived from an EMBL/GenBank/DDBJ whole genome shotgun (WGS) entry which is preliminary data.</text>
</comment>
<dbReference type="AlphaFoldDB" id="A0AAN8M7L9"/>
<name>A0AAN8M7L9_9TELE</name>